<evidence type="ECO:0000256" key="1">
    <source>
        <dbReference type="SAM" id="MobiDB-lite"/>
    </source>
</evidence>
<feature type="compositionally biased region" description="Polar residues" evidence="1">
    <location>
        <begin position="171"/>
        <end position="187"/>
    </location>
</feature>
<evidence type="ECO:0000256" key="2">
    <source>
        <dbReference type="SAM" id="SignalP"/>
    </source>
</evidence>
<feature type="region of interest" description="Disordered" evidence="1">
    <location>
        <begin position="161"/>
        <end position="187"/>
    </location>
</feature>
<sequence>MNFICLHIFTFITFICSNKADKYFAQNVFSDNYYENYKGLYDDDHHKGKHPQSYSEYNYDNNNNEVYDGYEQYGDAVGNKYENDGYGGNSNYDYSSYPHETYGANKRDDDSKDYHDDHSDEDHYNYFKEFGKYFSDDYSNKQPSQNNYPQKTYQYAKMPPKKNYDGVQSKPDYNNHQNGKYEQYQPQQKIYYTNPGYRPEDYSNNV</sequence>
<organism evidence="3 4">
    <name type="scientific">Schistosoma mekongi</name>
    <name type="common">Parasitic worm</name>
    <dbReference type="NCBI Taxonomy" id="38744"/>
    <lineage>
        <taxon>Eukaryota</taxon>
        <taxon>Metazoa</taxon>
        <taxon>Spiralia</taxon>
        <taxon>Lophotrochozoa</taxon>
        <taxon>Platyhelminthes</taxon>
        <taxon>Trematoda</taxon>
        <taxon>Digenea</taxon>
        <taxon>Strigeidida</taxon>
        <taxon>Schistosomatoidea</taxon>
        <taxon>Schistosomatidae</taxon>
        <taxon>Schistosoma</taxon>
    </lineage>
</organism>
<proteinExistence type="predicted"/>
<keyword evidence="2" id="KW-0732">Signal</keyword>
<gene>
    <name evidence="3" type="ORF">MN116_000580</name>
</gene>
<dbReference type="Proteomes" id="UP001292079">
    <property type="component" value="Unassembled WGS sequence"/>
</dbReference>
<feature type="signal peptide" evidence="2">
    <location>
        <begin position="1"/>
        <end position="20"/>
    </location>
</feature>
<feature type="compositionally biased region" description="Basic and acidic residues" evidence="1">
    <location>
        <begin position="105"/>
        <end position="120"/>
    </location>
</feature>
<feature type="chain" id="PRO_5042176317" description="Stress protein DDR48 (DNA damage-responsive protein 48)" evidence="2">
    <location>
        <begin position="21"/>
        <end position="206"/>
    </location>
</feature>
<evidence type="ECO:0000313" key="4">
    <source>
        <dbReference type="Proteomes" id="UP001292079"/>
    </source>
</evidence>
<dbReference type="EMBL" id="JALJAT010000003">
    <property type="protein sequence ID" value="KAK4471069.1"/>
    <property type="molecule type" value="Genomic_DNA"/>
</dbReference>
<dbReference type="AlphaFoldDB" id="A0AAE2D4M3"/>
<evidence type="ECO:0008006" key="5">
    <source>
        <dbReference type="Google" id="ProtNLM"/>
    </source>
</evidence>
<name>A0AAE2D4M3_SCHME</name>
<evidence type="ECO:0000313" key="3">
    <source>
        <dbReference type="EMBL" id="KAK4471069.1"/>
    </source>
</evidence>
<reference evidence="3" key="1">
    <citation type="submission" date="2022-04" db="EMBL/GenBank/DDBJ databases">
        <authorList>
            <person name="Xu L."/>
            <person name="Lv Z."/>
        </authorList>
    </citation>
    <scope>NUCLEOTIDE SEQUENCE</scope>
    <source>
        <strain evidence="3">LV_2022a</strain>
    </source>
</reference>
<reference evidence="3" key="2">
    <citation type="journal article" date="2023" name="Infect Dis Poverty">
        <title>Chromosome-scale genome of the human blood fluke Schistosoma mekongi and its implications for public health.</title>
        <authorList>
            <person name="Zhou M."/>
            <person name="Xu L."/>
            <person name="Xu D."/>
            <person name="Chen W."/>
            <person name="Khan J."/>
            <person name="Hu Y."/>
            <person name="Huang H."/>
            <person name="Wei H."/>
            <person name="Zhang Y."/>
            <person name="Chusongsang P."/>
            <person name="Tanasarnprasert K."/>
            <person name="Hu X."/>
            <person name="Limpanont Y."/>
            <person name="Lv Z."/>
        </authorList>
    </citation>
    <scope>NUCLEOTIDE SEQUENCE</scope>
    <source>
        <strain evidence="3">LV_2022a</strain>
    </source>
</reference>
<accession>A0AAE2D4M3</accession>
<protein>
    <recommendedName>
        <fullName evidence="5">Stress protein DDR48 (DNA damage-responsive protein 48)</fullName>
    </recommendedName>
</protein>
<feature type="region of interest" description="Disordered" evidence="1">
    <location>
        <begin position="89"/>
        <end position="120"/>
    </location>
</feature>
<comment type="caution">
    <text evidence="3">The sequence shown here is derived from an EMBL/GenBank/DDBJ whole genome shotgun (WGS) entry which is preliminary data.</text>
</comment>
<keyword evidence="4" id="KW-1185">Reference proteome</keyword>